<reference evidence="1 2" key="1">
    <citation type="submission" date="2019-03" db="EMBL/GenBank/DDBJ databases">
        <title>Genomic Encyclopedia of Archaeal and Bacterial Type Strains, Phase II (KMG-II): from individual species to whole genera.</title>
        <authorList>
            <person name="Goeker M."/>
        </authorList>
    </citation>
    <scope>NUCLEOTIDE SEQUENCE [LARGE SCALE GENOMIC DNA]</scope>
    <source>
        <strain evidence="1 2">DSM 45499</strain>
    </source>
</reference>
<dbReference type="OrthoDB" id="4559434at2"/>
<evidence type="ECO:0000313" key="2">
    <source>
        <dbReference type="Proteomes" id="UP000294927"/>
    </source>
</evidence>
<protein>
    <submittedName>
        <fullName evidence="1">Uncharacterized protein</fullName>
    </submittedName>
</protein>
<sequence length="89" mass="10072">MNAESIIEWLAAVGVPAEVVSVGAEADNAWCLVRDDIPDEDGNFAWEVFWREQGNRYDWARFTNEQVACHYLFGRLTWAQVVRGALTPA</sequence>
<evidence type="ECO:0000313" key="1">
    <source>
        <dbReference type="EMBL" id="TDV36860.1"/>
    </source>
</evidence>
<proteinExistence type="predicted"/>
<gene>
    <name evidence="1" type="ORF">CLV71_13066</name>
</gene>
<name>A0A4R7URF7_9PSEU</name>
<dbReference type="Proteomes" id="UP000294927">
    <property type="component" value="Unassembled WGS sequence"/>
</dbReference>
<dbReference type="EMBL" id="SOCP01000030">
    <property type="protein sequence ID" value="TDV36860.1"/>
    <property type="molecule type" value="Genomic_DNA"/>
</dbReference>
<dbReference type="AlphaFoldDB" id="A0A4R7URF7"/>
<organism evidence="1 2">
    <name type="scientific">Actinophytocola oryzae</name>
    <dbReference type="NCBI Taxonomy" id="502181"/>
    <lineage>
        <taxon>Bacteria</taxon>
        <taxon>Bacillati</taxon>
        <taxon>Actinomycetota</taxon>
        <taxon>Actinomycetes</taxon>
        <taxon>Pseudonocardiales</taxon>
        <taxon>Pseudonocardiaceae</taxon>
    </lineage>
</organism>
<comment type="caution">
    <text evidence="1">The sequence shown here is derived from an EMBL/GenBank/DDBJ whole genome shotgun (WGS) entry which is preliminary data.</text>
</comment>
<keyword evidence="2" id="KW-1185">Reference proteome</keyword>
<accession>A0A4R7URF7</accession>
<dbReference type="RefSeq" id="WP_133909140.1">
    <property type="nucleotide sequence ID" value="NZ_SOCP01000030.1"/>
</dbReference>